<keyword evidence="3" id="KW-1185">Reference proteome</keyword>
<reference evidence="2" key="1">
    <citation type="submission" date="2020-11" db="EMBL/GenBank/DDBJ databases">
        <authorList>
            <consortium name="DOE Joint Genome Institute"/>
            <person name="Ahrendt S."/>
            <person name="Riley R."/>
            <person name="Andreopoulos W."/>
            <person name="Labutti K."/>
            <person name="Pangilinan J."/>
            <person name="Ruiz-Duenas F.J."/>
            <person name="Barrasa J.M."/>
            <person name="Sanchez-Garcia M."/>
            <person name="Camarero S."/>
            <person name="Miyauchi S."/>
            <person name="Serrano A."/>
            <person name="Linde D."/>
            <person name="Babiker R."/>
            <person name="Drula E."/>
            <person name="Ayuso-Fernandez I."/>
            <person name="Pacheco R."/>
            <person name="Padilla G."/>
            <person name="Ferreira P."/>
            <person name="Barriuso J."/>
            <person name="Kellner H."/>
            <person name="Castanera R."/>
            <person name="Alfaro M."/>
            <person name="Ramirez L."/>
            <person name="Pisabarro A.G."/>
            <person name="Kuo A."/>
            <person name="Tritt A."/>
            <person name="Lipzen A."/>
            <person name="He G."/>
            <person name="Yan M."/>
            <person name="Ng V."/>
            <person name="Cullen D."/>
            <person name="Martin F."/>
            <person name="Rosso M.-N."/>
            <person name="Henrissat B."/>
            <person name="Hibbett D."/>
            <person name="Martinez A.T."/>
            <person name="Grigoriev I.V."/>
        </authorList>
    </citation>
    <scope>NUCLEOTIDE SEQUENCE</scope>
    <source>
        <strain evidence="2">AH 40177</strain>
    </source>
</reference>
<dbReference type="EMBL" id="JADNRY010000009">
    <property type="protein sequence ID" value="KAF9075366.1"/>
    <property type="molecule type" value="Genomic_DNA"/>
</dbReference>
<feature type="transmembrane region" description="Helical" evidence="1">
    <location>
        <begin position="133"/>
        <end position="153"/>
    </location>
</feature>
<feature type="transmembrane region" description="Helical" evidence="1">
    <location>
        <begin position="91"/>
        <end position="113"/>
    </location>
</feature>
<accession>A0A9P5PZJ7</accession>
<keyword evidence="1" id="KW-1133">Transmembrane helix</keyword>
<dbReference type="OrthoDB" id="2501127at2759"/>
<evidence type="ECO:0000256" key="1">
    <source>
        <dbReference type="SAM" id="Phobius"/>
    </source>
</evidence>
<proteinExistence type="predicted"/>
<evidence type="ECO:0008006" key="4">
    <source>
        <dbReference type="Google" id="ProtNLM"/>
    </source>
</evidence>
<dbReference type="AlphaFoldDB" id="A0A9P5PZJ7"/>
<evidence type="ECO:0000313" key="2">
    <source>
        <dbReference type="EMBL" id="KAF9075366.1"/>
    </source>
</evidence>
<sequence length="184" mass="20614">MSKLSWARVGLYGALLIFSFILFVLSCARINYTLHLSRGDPLNNGRDFYDPVVPELIFTTLVTMGWSGLMLFLFFKGTLKIRFLRLYGDELVGLVILWLFWIGGAAAASTLWGNLSFCQQFQACQVLSALETFAWFGWLTLTAMIIISVVVVIQSRNNQGKGLAESIPTRYDTVGNKEQVEIAV</sequence>
<dbReference type="PROSITE" id="PS51257">
    <property type="entry name" value="PROKAR_LIPOPROTEIN"/>
    <property type="match status" value="1"/>
</dbReference>
<organism evidence="2 3">
    <name type="scientific">Rhodocollybia butyracea</name>
    <dbReference type="NCBI Taxonomy" id="206335"/>
    <lineage>
        <taxon>Eukaryota</taxon>
        <taxon>Fungi</taxon>
        <taxon>Dikarya</taxon>
        <taxon>Basidiomycota</taxon>
        <taxon>Agaricomycotina</taxon>
        <taxon>Agaricomycetes</taxon>
        <taxon>Agaricomycetidae</taxon>
        <taxon>Agaricales</taxon>
        <taxon>Marasmiineae</taxon>
        <taxon>Omphalotaceae</taxon>
        <taxon>Rhodocollybia</taxon>
    </lineage>
</organism>
<keyword evidence="1" id="KW-0812">Transmembrane</keyword>
<comment type="caution">
    <text evidence="2">The sequence shown here is derived from an EMBL/GenBank/DDBJ whole genome shotgun (WGS) entry which is preliminary data.</text>
</comment>
<feature type="transmembrane region" description="Helical" evidence="1">
    <location>
        <begin position="12"/>
        <end position="32"/>
    </location>
</feature>
<feature type="transmembrane region" description="Helical" evidence="1">
    <location>
        <begin position="52"/>
        <end position="79"/>
    </location>
</feature>
<gene>
    <name evidence="2" type="ORF">BDP27DRAFT_1285954</name>
</gene>
<name>A0A9P5PZJ7_9AGAR</name>
<evidence type="ECO:0000313" key="3">
    <source>
        <dbReference type="Proteomes" id="UP000772434"/>
    </source>
</evidence>
<protein>
    <recommendedName>
        <fullName evidence="4">MARVEL domain-containing protein</fullName>
    </recommendedName>
</protein>
<dbReference type="Proteomes" id="UP000772434">
    <property type="component" value="Unassembled WGS sequence"/>
</dbReference>
<keyword evidence="1" id="KW-0472">Membrane</keyword>